<protein>
    <submittedName>
        <fullName evidence="1">Uncharacterized protein</fullName>
    </submittedName>
</protein>
<dbReference type="EMBL" id="CP106793">
    <property type="protein sequence ID" value="UXY24089.1"/>
    <property type="molecule type" value="Genomic_DNA"/>
</dbReference>
<reference evidence="1" key="1">
    <citation type="submission" date="2022-10" db="EMBL/GenBank/DDBJ databases">
        <authorList>
            <person name="Mo P."/>
        </authorList>
    </citation>
    <scope>NUCLEOTIDE SEQUENCE</scope>
    <source>
        <strain evidence="1">HUAS 13-4</strain>
    </source>
</reference>
<proteinExistence type="predicted"/>
<name>A0ABY6EBZ5_9ACTN</name>
<gene>
    <name evidence="1" type="ORF">N8I84_39335</name>
</gene>
<dbReference type="RefSeq" id="WP_263234321.1">
    <property type="nucleotide sequence ID" value="NZ_CP106793.1"/>
</dbReference>
<keyword evidence="2" id="KW-1185">Reference proteome</keyword>
<dbReference type="Proteomes" id="UP001061298">
    <property type="component" value="Chromosome"/>
</dbReference>
<evidence type="ECO:0000313" key="2">
    <source>
        <dbReference type="Proteomes" id="UP001061298"/>
    </source>
</evidence>
<evidence type="ECO:0000313" key="1">
    <source>
        <dbReference type="EMBL" id="UXY24089.1"/>
    </source>
</evidence>
<organism evidence="1 2">
    <name type="scientific">Streptomyces cynarae</name>
    <dbReference type="NCBI Taxonomy" id="2981134"/>
    <lineage>
        <taxon>Bacteria</taxon>
        <taxon>Bacillati</taxon>
        <taxon>Actinomycetota</taxon>
        <taxon>Actinomycetes</taxon>
        <taxon>Kitasatosporales</taxon>
        <taxon>Streptomycetaceae</taxon>
        <taxon>Streptomyces</taxon>
    </lineage>
</organism>
<accession>A0ABY6EBZ5</accession>
<sequence>MTAALLWYGRVHTPEYRRSFFGAHGHAVSLLKSRLEAPSWD</sequence>